<proteinExistence type="predicted"/>
<sequence length="340" mass="37457">MINVFEGIVRQDVFGEKEEFEQLLSQTKQDVSQPDSSSAVDVSEADAALDIDSLDSSCDHTPLFGEKALSTPEVNVPETSAQMLGKQSEPGLSLVANIANKMSAKPADYPAIKLDKVTWQSSVPALVATLTEKPGANNKTINTSTNSASVMTTLRDAKPETSRNLANDSYLQKPLLGPMQHGDVKNHSSLFSGGALSTQGGELANKVRRTATTLDTSTHYRTGLQFTNRNLVFNEGIIRSSQHVGNSELSGKVVNVHNKNLISGNSEISVMNEGVNSISSLMKPIPLTEMTFPNYNLAPELFWQHPRLNSYVVMYRSKYYLFEFDEHKMINYLEYSDDRN</sequence>
<evidence type="ECO:0000313" key="2">
    <source>
        <dbReference type="Proteomes" id="UP000565719"/>
    </source>
</evidence>
<reference evidence="1 2" key="1">
    <citation type="submission" date="2019-09" db="EMBL/GenBank/DDBJ databases">
        <title>Draft genome sequencing and comparative genomics of hatchery-associated Vibrios.</title>
        <authorList>
            <person name="Kehlet-Delgado H."/>
            <person name="Mueller R.S."/>
        </authorList>
    </citation>
    <scope>NUCLEOTIDE SEQUENCE [LARGE SCALE GENOMIC DNA]</scope>
    <source>
        <strain evidence="1 2">99-46-Y</strain>
    </source>
</reference>
<comment type="caution">
    <text evidence="1">The sequence shown here is derived from an EMBL/GenBank/DDBJ whole genome shotgun (WGS) entry which is preliminary data.</text>
</comment>
<organism evidence="1 2">
    <name type="scientific">Vibrio pectenicida</name>
    <dbReference type="NCBI Taxonomy" id="62763"/>
    <lineage>
        <taxon>Bacteria</taxon>
        <taxon>Pseudomonadati</taxon>
        <taxon>Pseudomonadota</taxon>
        <taxon>Gammaproteobacteria</taxon>
        <taxon>Vibrionales</taxon>
        <taxon>Vibrionaceae</taxon>
        <taxon>Vibrio</taxon>
    </lineage>
</organism>
<dbReference type="RefSeq" id="WP_171362079.1">
    <property type="nucleotide sequence ID" value="NZ_VTXC01000062.1"/>
</dbReference>
<dbReference type="EMBL" id="VTXC01000062">
    <property type="protein sequence ID" value="NOH73053.1"/>
    <property type="molecule type" value="Genomic_DNA"/>
</dbReference>
<dbReference type="Proteomes" id="UP000565719">
    <property type="component" value="Unassembled WGS sequence"/>
</dbReference>
<name>A0A7Y4EG31_9VIBR</name>
<gene>
    <name evidence="1" type="ORF">F0225_17170</name>
</gene>
<protein>
    <submittedName>
        <fullName evidence="1">Uncharacterized protein</fullName>
    </submittedName>
</protein>
<dbReference type="AlphaFoldDB" id="A0A7Y4EG31"/>
<accession>A0A7Y4EG31</accession>
<evidence type="ECO:0000313" key="1">
    <source>
        <dbReference type="EMBL" id="NOH73053.1"/>
    </source>
</evidence>